<evidence type="ECO:0000256" key="3">
    <source>
        <dbReference type="ARBA" id="ARBA00023172"/>
    </source>
</evidence>
<reference evidence="8" key="2">
    <citation type="journal article" date="2021" name="PeerJ">
        <title>Extensive microbial diversity within the chicken gut microbiome revealed by metagenomics and culture.</title>
        <authorList>
            <person name="Gilroy R."/>
            <person name="Ravi A."/>
            <person name="Getino M."/>
            <person name="Pursley I."/>
            <person name="Horton D.L."/>
            <person name="Alikhan N.F."/>
            <person name="Baker D."/>
            <person name="Gharbi K."/>
            <person name="Hall N."/>
            <person name="Watson M."/>
            <person name="Adriaenssens E.M."/>
            <person name="Foster-Nyarko E."/>
            <person name="Jarju S."/>
            <person name="Secka A."/>
            <person name="Antonio M."/>
            <person name="Oren A."/>
            <person name="Chaudhuri R.R."/>
            <person name="La Ragione R."/>
            <person name="Hildebrand F."/>
            <person name="Pallen M.J."/>
        </authorList>
    </citation>
    <scope>NUCLEOTIDE SEQUENCE</scope>
    <source>
        <strain evidence="8">ChiSjej4B22-8148</strain>
    </source>
</reference>
<dbReference type="SMART" id="SM00857">
    <property type="entry name" value="Resolvase"/>
    <property type="match status" value="1"/>
</dbReference>
<evidence type="ECO:0000256" key="4">
    <source>
        <dbReference type="PIRSR" id="PIRSR606118-50"/>
    </source>
</evidence>
<dbReference type="AlphaFoldDB" id="A0A9D1AAM9"/>
<dbReference type="InterPro" id="IPR006119">
    <property type="entry name" value="Resolv_N"/>
</dbReference>
<dbReference type="PROSITE" id="PS51737">
    <property type="entry name" value="RECOMBINASE_DNA_BIND"/>
    <property type="match status" value="1"/>
</dbReference>
<name>A0A9D1AAM9_9FIRM</name>
<dbReference type="GO" id="GO:0015074">
    <property type="term" value="P:DNA integration"/>
    <property type="evidence" value="ECO:0007669"/>
    <property type="project" value="UniProtKB-KW"/>
</dbReference>
<dbReference type="InterPro" id="IPR038109">
    <property type="entry name" value="DNA_bind_recomb_sf"/>
</dbReference>
<dbReference type="Gene3D" id="3.40.50.1390">
    <property type="entry name" value="Resolvase, N-terminal catalytic domain"/>
    <property type="match status" value="1"/>
</dbReference>
<dbReference type="InterPro" id="IPR036162">
    <property type="entry name" value="Resolvase-like_N_sf"/>
</dbReference>
<accession>A0A9D1AAM9</accession>
<evidence type="ECO:0000256" key="1">
    <source>
        <dbReference type="ARBA" id="ARBA00022908"/>
    </source>
</evidence>
<dbReference type="PANTHER" id="PTHR30461:SF23">
    <property type="entry name" value="DNA RECOMBINASE-RELATED"/>
    <property type="match status" value="1"/>
</dbReference>
<dbReference type="InterPro" id="IPR050639">
    <property type="entry name" value="SSR_resolvase"/>
</dbReference>
<reference evidence="8" key="1">
    <citation type="submission" date="2020-10" db="EMBL/GenBank/DDBJ databases">
        <authorList>
            <person name="Gilroy R."/>
        </authorList>
    </citation>
    <scope>NUCLEOTIDE SEQUENCE</scope>
    <source>
        <strain evidence="8">ChiSjej4B22-8148</strain>
    </source>
</reference>
<evidence type="ECO:0000259" key="6">
    <source>
        <dbReference type="PROSITE" id="PS51736"/>
    </source>
</evidence>
<keyword evidence="1" id="KW-0229">DNA integration</keyword>
<evidence type="ECO:0000256" key="2">
    <source>
        <dbReference type="ARBA" id="ARBA00023125"/>
    </source>
</evidence>
<organism evidence="8 9">
    <name type="scientific">Candidatus Choladousia intestinavium</name>
    <dbReference type="NCBI Taxonomy" id="2840727"/>
    <lineage>
        <taxon>Bacteria</taxon>
        <taxon>Bacillati</taxon>
        <taxon>Bacillota</taxon>
        <taxon>Clostridia</taxon>
        <taxon>Lachnospirales</taxon>
        <taxon>Lachnospiraceae</taxon>
        <taxon>Lachnospiraceae incertae sedis</taxon>
        <taxon>Candidatus Choladousia</taxon>
    </lineage>
</organism>
<sequence length="482" mass="55983">MKKSSDALSYAALYIRVSTDKQEELSPDAQKRLLLDFADKHNMLVMPEYIFIENGISGRKADKRPEFQRMIALAKSEDPPFSEILVWKFSRFARNQEESIVYKSMLKKQCGVNVTSITEPLIEGPFGSLIERIIEWMDEYYSINLSGEVIRGMTEKAMRGGYQTTPSLGYASPGHGKPFEVVEKEAETVRYIFNEYVNRHRDPTSIARSLNQKGVLTKRGNPFEKRNVCYILANPFYTGKLVWNGIERDGVHERIIDPDLFRAACDRLRSQYRPKRRRNVSACAHWLSGLVKCSICGSSLGYNKDKYPFFQCWKYAKGMHQGSSWISERTLVNGVMEYFERLLDGEDFDFTLRTVAASEEPDETEMYEKELKKLEIREGRIREAYEAGIDTLEEYKVSRQRLADERKRITALLQEAEKEEPRNNTEDRKNILSRIQTVYDVLKSDAVDYEIKGTFIRSVVEEIVWNRQENTLTFHLYLAETP</sequence>
<dbReference type="Gene3D" id="3.90.1750.20">
    <property type="entry name" value="Putative Large Serine Recombinase, Chain B, Domain 2"/>
    <property type="match status" value="1"/>
</dbReference>
<keyword evidence="2" id="KW-0238">DNA-binding</keyword>
<dbReference type="PANTHER" id="PTHR30461">
    <property type="entry name" value="DNA-INVERTASE FROM LAMBDOID PROPHAGE"/>
    <property type="match status" value="1"/>
</dbReference>
<dbReference type="GO" id="GO:0003677">
    <property type="term" value="F:DNA binding"/>
    <property type="evidence" value="ECO:0007669"/>
    <property type="project" value="UniProtKB-KW"/>
</dbReference>
<dbReference type="GO" id="GO:0000150">
    <property type="term" value="F:DNA strand exchange activity"/>
    <property type="evidence" value="ECO:0007669"/>
    <property type="project" value="InterPro"/>
</dbReference>
<evidence type="ECO:0000256" key="5">
    <source>
        <dbReference type="PROSITE-ProRule" id="PRU10137"/>
    </source>
</evidence>
<gene>
    <name evidence="8" type="ORF">IAB31_00845</name>
</gene>
<dbReference type="InterPro" id="IPR006118">
    <property type="entry name" value="Recombinase_CS"/>
</dbReference>
<feature type="domain" description="Recombinase" evidence="7">
    <location>
        <begin position="167"/>
        <end position="274"/>
    </location>
</feature>
<proteinExistence type="predicted"/>
<evidence type="ECO:0000313" key="8">
    <source>
        <dbReference type="EMBL" id="HIR12454.1"/>
    </source>
</evidence>
<dbReference type="PROSITE" id="PS00397">
    <property type="entry name" value="RECOMBINASES_1"/>
    <property type="match status" value="1"/>
</dbReference>
<feature type="active site" description="O-(5'-phospho-DNA)-serine intermediate" evidence="4 5">
    <location>
        <position position="18"/>
    </location>
</feature>
<feature type="domain" description="Resolvase/invertase-type recombinase catalytic" evidence="6">
    <location>
        <begin position="10"/>
        <end position="160"/>
    </location>
</feature>
<dbReference type="Pfam" id="PF07508">
    <property type="entry name" value="Recombinase"/>
    <property type="match status" value="1"/>
</dbReference>
<dbReference type="EMBL" id="DVGK01000012">
    <property type="protein sequence ID" value="HIR12454.1"/>
    <property type="molecule type" value="Genomic_DNA"/>
</dbReference>
<dbReference type="InterPro" id="IPR011109">
    <property type="entry name" value="DNA_bind_recombinase_dom"/>
</dbReference>
<protein>
    <submittedName>
        <fullName evidence="8">Recombinase family protein</fullName>
    </submittedName>
</protein>
<comment type="caution">
    <text evidence="8">The sequence shown here is derived from an EMBL/GenBank/DDBJ whole genome shotgun (WGS) entry which is preliminary data.</text>
</comment>
<dbReference type="PROSITE" id="PS51736">
    <property type="entry name" value="RECOMBINASES_3"/>
    <property type="match status" value="1"/>
</dbReference>
<dbReference type="CDD" id="cd00338">
    <property type="entry name" value="Ser_Recombinase"/>
    <property type="match status" value="1"/>
</dbReference>
<dbReference type="Pfam" id="PF00239">
    <property type="entry name" value="Resolvase"/>
    <property type="match status" value="1"/>
</dbReference>
<evidence type="ECO:0000313" key="9">
    <source>
        <dbReference type="Proteomes" id="UP000886757"/>
    </source>
</evidence>
<dbReference type="Proteomes" id="UP000886757">
    <property type="component" value="Unassembled WGS sequence"/>
</dbReference>
<keyword evidence="3" id="KW-0233">DNA recombination</keyword>
<evidence type="ECO:0000259" key="7">
    <source>
        <dbReference type="PROSITE" id="PS51737"/>
    </source>
</evidence>
<dbReference type="SUPFAM" id="SSF53041">
    <property type="entry name" value="Resolvase-like"/>
    <property type="match status" value="1"/>
</dbReference>